<evidence type="ECO:0000313" key="2">
    <source>
        <dbReference type="Proteomes" id="UP000327468"/>
    </source>
</evidence>
<reference evidence="1 2" key="1">
    <citation type="submission" date="2019-06" db="EMBL/GenBank/DDBJ databases">
        <title>A chromosome-scale genome assembly of the striped catfish, Pangasianodon hypophthalmus.</title>
        <authorList>
            <person name="Wen M."/>
            <person name="Zahm M."/>
            <person name="Roques C."/>
            <person name="Cabau C."/>
            <person name="Klopp C."/>
            <person name="Donnadieu C."/>
            <person name="Jouanno E."/>
            <person name="Avarre J.-C."/>
            <person name="Campet M."/>
            <person name="Ha T.T.T."/>
            <person name="Dugue R."/>
            <person name="Lampietro C."/>
            <person name="Louis A."/>
            <person name="Herpin A."/>
            <person name="Echchiki A."/>
            <person name="Berthelot C."/>
            <person name="Parey E."/>
            <person name="Roest-Crollius H."/>
            <person name="Braasch I."/>
            <person name="Postlethwait J."/>
            <person name="Bobe J."/>
            <person name="Montfort J."/>
            <person name="Bouchez O."/>
            <person name="Begum T."/>
            <person name="Schartl M."/>
            <person name="Guiguen Y."/>
        </authorList>
    </citation>
    <scope>NUCLEOTIDE SEQUENCE [LARGE SCALE GENOMIC DNA]</scope>
    <source>
        <strain evidence="1 2">Indonesia</strain>
        <tissue evidence="1">Blood</tissue>
    </source>
</reference>
<dbReference type="AlphaFoldDB" id="A0A5N5P870"/>
<name>A0A5N5P870_PANHP</name>
<dbReference type="PROSITE" id="PS51257">
    <property type="entry name" value="PROKAR_LIPOPROTEIN"/>
    <property type="match status" value="1"/>
</dbReference>
<sequence length="91" mass="10515">MEPSCGKARVDKSCELLAQSSATCSCRRFLWVSMWVSSGYIPPPRNMQPPDVSQVLEYVLFLRCLDLPQKLAFEYCKQMESMQRINRLGKH</sequence>
<evidence type="ECO:0000313" key="1">
    <source>
        <dbReference type="EMBL" id="KAB5575126.1"/>
    </source>
</evidence>
<keyword evidence="2" id="KW-1185">Reference proteome</keyword>
<gene>
    <name evidence="1" type="ORF">PHYPO_G00217230</name>
</gene>
<dbReference type="Proteomes" id="UP000327468">
    <property type="component" value="Chromosome 6"/>
</dbReference>
<organism evidence="1 2">
    <name type="scientific">Pangasianodon hypophthalmus</name>
    <name type="common">Striped catfish</name>
    <name type="synonym">Helicophagus hypophthalmus</name>
    <dbReference type="NCBI Taxonomy" id="310915"/>
    <lineage>
        <taxon>Eukaryota</taxon>
        <taxon>Metazoa</taxon>
        <taxon>Chordata</taxon>
        <taxon>Craniata</taxon>
        <taxon>Vertebrata</taxon>
        <taxon>Euteleostomi</taxon>
        <taxon>Actinopterygii</taxon>
        <taxon>Neopterygii</taxon>
        <taxon>Teleostei</taxon>
        <taxon>Ostariophysi</taxon>
        <taxon>Siluriformes</taxon>
        <taxon>Pangasiidae</taxon>
        <taxon>Pangasianodon</taxon>
    </lineage>
</organism>
<protein>
    <submittedName>
        <fullName evidence="1">Uncharacterized protein</fullName>
    </submittedName>
</protein>
<comment type="caution">
    <text evidence="1">The sequence shown here is derived from an EMBL/GenBank/DDBJ whole genome shotgun (WGS) entry which is preliminary data.</text>
</comment>
<proteinExistence type="predicted"/>
<accession>A0A5N5P870</accession>
<dbReference type="EMBL" id="VFJC01000007">
    <property type="protein sequence ID" value="KAB5575126.1"/>
    <property type="molecule type" value="Genomic_DNA"/>
</dbReference>